<organism evidence="1 2">
    <name type="scientific">Racocetra persica</name>
    <dbReference type="NCBI Taxonomy" id="160502"/>
    <lineage>
        <taxon>Eukaryota</taxon>
        <taxon>Fungi</taxon>
        <taxon>Fungi incertae sedis</taxon>
        <taxon>Mucoromycota</taxon>
        <taxon>Glomeromycotina</taxon>
        <taxon>Glomeromycetes</taxon>
        <taxon>Diversisporales</taxon>
        <taxon>Gigasporaceae</taxon>
        <taxon>Racocetra</taxon>
    </lineage>
</organism>
<name>A0ACA9RRJ3_9GLOM</name>
<dbReference type="EMBL" id="CAJVQC010067866">
    <property type="protein sequence ID" value="CAG8807575.1"/>
    <property type="molecule type" value="Genomic_DNA"/>
</dbReference>
<evidence type="ECO:0000313" key="2">
    <source>
        <dbReference type="Proteomes" id="UP000789920"/>
    </source>
</evidence>
<accession>A0ACA9RRJ3</accession>
<reference evidence="1" key="1">
    <citation type="submission" date="2021-06" db="EMBL/GenBank/DDBJ databases">
        <authorList>
            <person name="Kallberg Y."/>
            <person name="Tangrot J."/>
            <person name="Rosling A."/>
        </authorList>
    </citation>
    <scope>NUCLEOTIDE SEQUENCE</scope>
    <source>
        <strain evidence="1">MA461A</strain>
    </source>
</reference>
<keyword evidence="2" id="KW-1185">Reference proteome</keyword>
<feature type="non-terminal residue" evidence="1">
    <location>
        <position position="438"/>
    </location>
</feature>
<protein>
    <submittedName>
        <fullName evidence="1">36056_t:CDS:1</fullName>
    </submittedName>
</protein>
<dbReference type="Proteomes" id="UP000789920">
    <property type="component" value="Unassembled WGS sequence"/>
</dbReference>
<gene>
    <name evidence="1" type="ORF">RPERSI_LOCUS22417</name>
</gene>
<feature type="non-terminal residue" evidence="1">
    <location>
        <position position="1"/>
    </location>
</feature>
<comment type="caution">
    <text evidence="1">The sequence shown here is derived from an EMBL/GenBank/DDBJ whole genome shotgun (WGS) entry which is preliminary data.</text>
</comment>
<sequence length="438" mass="48783">AVAASILIPIAEHFVTLSAHKIPEIVTVLWDCLKDLKDDLTASTASVMDFLARLFSFPKVLEYMRTAAISDPSHSLTTLIPRLYPFFRHTITSVRSAVLNTLLTFLGMADVEEWVDYRTFRLVFQNMIVEEKNDVLELSLQVWSALVSHVSKSGQENKINTFTAPYIRTWFMIIMTPLGTPIDRRLFFIPDGPVPMETSPTAVSSTNLRRRSQGRIQTNDGDDVAAHNIDTGMLQQDFALVSVDIVLRGRVTASKGLGMLMSHWPNESLEASFEDIIISCLSSSWASNKQLAAVIIEEWARSIVKNEGYDIQTSLLSVSPLAVKLSNHMILMLESEPPKFYSELISILRRIRGECQALLNTFVSVGKIDSAVIPTLPSHVLGEVIQSDVLFPLFSIETAVELSAATFNNLLAQVTGVDGKSTQARSDERQALNDRKRR</sequence>
<proteinExistence type="predicted"/>
<evidence type="ECO:0000313" key="1">
    <source>
        <dbReference type="EMBL" id="CAG8807575.1"/>
    </source>
</evidence>